<evidence type="ECO:0000313" key="2">
    <source>
        <dbReference type="EMBL" id="CAH0388380.1"/>
    </source>
</evidence>
<feature type="compositionally biased region" description="Basic and acidic residues" evidence="1">
    <location>
        <begin position="166"/>
        <end position="203"/>
    </location>
</feature>
<accession>A0A9P0ACF9</accession>
<evidence type="ECO:0000256" key="1">
    <source>
        <dbReference type="SAM" id="MobiDB-lite"/>
    </source>
</evidence>
<feature type="compositionally biased region" description="Basic and acidic residues" evidence="1">
    <location>
        <begin position="39"/>
        <end position="48"/>
    </location>
</feature>
<gene>
    <name evidence="2" type="ORF">BEMITA_LOCUS7295</name>
</gene>
<feature type="compositionally biased region" description="Basic and acidic residues" evidence="1">
    <location>
        <begin position="56"/>
        <end position="84"/>
    </location>
</feature>
<dbReference type="Proteomes" id="UP001152759">
    <property type="component" value="Chromosome 4"/>
</dbReference>
<keyword evidence="3" id="KW-1185">Reference proteome</keyword>
<dbReference type="EMBL" id="OU963865">
    <property type="protein sequence ID" value="CAH0388380.1"/>
    <property type="molecule type" value="Genomic_DNA"/>
</dbReference>
<dbReference type="AlphaFoldDB" id="A0A9P0ACF9"/>
<reference evidence="2" key="1">
    <citation type="submission" date="2021-12" db="EMBL/GenBank/DDBJ databases">
        <authorList>
            <person name="King R."/>
        </authorList>
    </citation>
    <scope>NUCLEOTIDE SEQUENCE</scope>
</reference>
<feature type="compositionally biased region" description="Basic residues" evidence="1">
    <location>
        <begin position="288"/>
        <end position="298"/>
    </location>
</feature>
<feature type="compositionally biased region" description="Basic and acidic residues" evidence="1">
    <location>
        <begin position="1"/>
        <end position="10"/>
    </location>
</feature>
<name>A0A9P0ACF9_BEMTA</name>
<feature type="compositionally biased region" description="Basic and acidic residues" evidence="1">
    <location>
        <begin position="333"/>
        <end position="370"/>
    </location>
</feature>
<feature type="compositionally biased region" description="Basic and acidic residues" evidence="1">
    <location>
        <begin position="223"/>
        <end position="244"/>
    </location>
</feature>
<protein>
    <submittedName>
        <fullName evidence="2">Uncharacterized protein</fullName>
    </submittedName>
</protein>
<feature type="compositionally biased region" description="Basic and acidic residues" evidence="1">
    <location>
        <begin position="122"/>
        <end position="150"/>
    </location>
</feature>
<feature type="region of interest" description="Disordered" evidence="1">
    <location>
        <begin position="1"/>
        <end position="398"/>
    </location>
</feature>
<organism evidence="2 3">
    <name type="scientific">Bemisia tabaci</name>
    <name type="common">Sweetpotato whitefly</name>
    <name type="synonym">Aleurodes tabaci</name>
    <dbReference type="NCBI Taxonomy" id="7038"/>
    <lineage>
        <taxon>Eukaryota</taxon>
        <taxon>Metazoa</taxon>
        <taxon>Ecdysozoa</taxon>
        <taxon>Arthropoda</taxon>
        <taxon>Hexapoda</taxon>
        <taxon>Insecta</taxon>
        <taxon>Pterygota</taxon>
        <taxon>Neoptera</taxon>
        <taxon>Paraneoptera</taxon>
        <taxon>Hemiptera</taxon>
        <taxon>Sternorrhyncha</taxon>
        <taxon>Aleyrodoidea</taxon>
        <taxon>Aleyrodidae</taxon>
        <taxon>Aleyrodinae</taxon>
        <taxon>Bemisia</taxon>
    </lineage>
</organism>
<proteinExistence type="predicted"/>
<feature type="compositionally biased region" description="Pro residues" evidence="1">
    <location>
        <begin position="320"/>
        <end position="332"/>
    </location>
</feature>
<sequence>MERERLEKENLANINRKKQVEQPVVAVAKRNPPPLRQWRCRDPEEPEVRSAPLGRSDPDRYSYEEEMERRPQREHPIGRSRESLDSDEFPTYRAAPDDKLFKYRYRSPPRGDGLPSYQKSPSDGHERYPKNIDQGYDKYRQKDVHPEKYPQRVTPDYPIKYPQRPDGFDKYPQKPVESYDKYPQKSDPHSFEKAPAERYDKYPSKPAPHGYDKYPQKSPIDTWDSKYPQKAEPHRRPVDYDKYPRKPPGGYEPPARSYPDDCYTDDYQVPYEEENIPLERYRSPTRIARPHITKKSTPKPKISFEGDQAGVRRSNSRYFEPPPRNPGGPPFEPDPRVRRPVDPEEEKRRSFQELAKEFKRKSYQEPDYRPAKVNTPPRYRHSYAEPLHHHQPPLPHPHPILQRTNSFLAAGRMGLAPVHPY</sequence>
<evidence type="ECO:0000313" key="3">
    <source>
        <dbReference type="Proteomes" id="UP001152759"/>
    </source>
</evidence>